<dbReference type="STRING" id="56110.Oscil6304_4804"/>
<dbReference type="PANTHER" id="PTHR30383:SF5">
    <property type="entry name" value="SGNH HYDROLASE-TYPE ESTERASE DOMAIN-CONTAINING PROTEIN"/>
    <property type="match status" value="1"/>
</dbReference>
<dbReference type="RefSeq" id="WP_015150932.1">
    <property type="nucleotide sequence ID" value="NC_019693.1"/>
</dbReference>
<dbReference type="CDD" id="cd01828">
    <property type="entry name" value="sialate_O-acetylesterase_like2"/>
    <property type="match status" value="1"/>
</dbReference>
<dbReference type="InterPro" id="IPR036514">
    <property type="entry name" value="SGNH_hydro_sf"/>
</dbReference>
<dbReference type="Pfam" id="PF13472">
    <property type="entry name" value="Lipase_GDSL_2"/>
    <property type="match status" value="1"/>
</dbReference>
<evidence type="ECO:0000313" key="4">
    <source>
        <dbReference type="EMBL" id="AFY84314.1"/>
    </source>
</evidence>
<dbReference type="SUPFAM" id="SSF52266">
    <property type="entry name" value="SGNH hydrolase"/>
    <property type="match status" value="1"/>
</dbReference>
<evidence type="ECO:0000259" key="3">
    <source>
        <dbReference type="Pfam" id="PF13472"/>
    </source>
</evidence>
<dbReference type="AlphaFoldDB" id="K9TQQ4"/>
<proteinExistence type="predicted"/>
<gene>
    <name evidence="4" type="ORF">Oscil6304_4804</name>
</gene>
<dbReference type="InterPro" id="IPR051532">
    <property type="entry name" value="Ester_Hydrolysis_Enzymes"/>
</dbReference>
<feature type="compositionally biased region" description="Polar residues" evidence="1">
    <location>
        <begin position="53"/>
        <end position="65"/>
    </location>
</feature>
<feature type="domain" description="SGNH hydrolase-type esterase" evidence="3">
    <location>
        <begin position="118"/>
        <end position="264"/>
    </location>
</feature>
<dbReference type="Gene3D" id="3.40.50.1110">
    <property type="entry name" value="SGNH hydrolase"/>
    <property type="match status" value="1"/>
</dbReference>
<evidence type="ECO:0000256" key="2">
    <source>
        <dbReference type="SAM" id="Phobius"/>
    </source>
</evidence>
<feature type="transmembrane region" description="Helical" evidence="2">
    <location>
        <begin position="6"/>
        <end position="29"/>
    </location>
</feature>
<keyword evidence="2" id="KW-0472">Membrane</keyword>
<keyword evidence="5" id="KW-1185">Reference proteome</keyword>
<accession>K9TQQ4</accession>
<dbReference type="InterPro" id="IPR013830">
    <property type="entry name" value="SGNH_hydro"/>
</dbReference>
<dbReference type="EMBL" id="CP003607">
    <property type="protein sequence ID" value="AFY84314.1"/>
    <property type="molecule type" value="Genomic_DNA"/>
</dbReference>
<reference evidence="4 5" key="1">
    <citation type="submission" date="2012-06" db="EMBL/GenBank/DDBJ databases">
        <title>Finished chromosome of genome of Oscillatoria acuminata PCC 6304.</title>
        <authorList>
            <consortium name="US DOE Joint Genome Institute"/>
            <person name="Gugger M."/>
            <person name="Coursin T."/>
            <person name="Rippka R."/>
            <person name="Tandeau De Marsac N."/>
            <person name="Huntemann M."/>
            <person name="Wei C.-L."/>
            <person name="Han J."/>
            <person name="Detter J.C."/>
            <person name="Han C."/>
            <person name="Tapia R."/>
            <person name="Davenport K."/>
            <person name="Daligault H."/>
            <person name="Erkkila T."/>
            <person name="Gu W."/>
            <person name="Munk A.C.C."/>
            <person name="Teshima H."/>
            <person name="Xu Y."/>
            <person name="Chain P."/>
            <person name="Chen A."/>
            <person name="Krypides N."/>
            <person name="Mavromatis K."/>
            <person name="Markowitz V."/>
            <person name="Szeto E."/>
            <person name="Ivanova N."/>
            <person name="Mikhailova N."/>
            <person name="Ovchinnikova G."/>
            <person name="Pagani I."/>
            <person name="Pati A."/>
            <person name="Goodwin L."/>
            <person name="Peters L."/>
            <person name="Pitluck S."/>
            <person name="Woyke T."/>
            <person name="Kerfeld C."/>
        </authorList>
    </citation>
    <scope>NUCLEOTIDE SEQUENCE [LARGE SCALE GENOMIC DNA]</scope>
    <source>
        <strain evidence="4 5">PCC 6304</strain>
    </source>
</reference>
<dbReference type="eggNOG" id="COG2755">
    <property type="taxonomic scope" value="Bacteria"/>
</dbReference>
<keyword evidence="2" id="KW-0812">Transmembrane</keyword>
<evidence type="ECO:0000256" key="1">
    <source>
        <dbReference type="SAM" id="MobiDB-lite"/>
    </source>
</evidence>
<name>K9TQQ4_9CYAN</name>
<sequence>MSWSKIPPWALLSLATNGILMLTVILLIVRAESSSSNLQNLSELQGNDASALENASGSETPSVTEPQLGPRHQWNYEQWLAQLQREAEAIAANPPERLGVLAGDSISLWFPPELLPPQRTWLNQGISGEVSSGLLKRLPLFDNSNPEVIFVMIGINDLIRGISPSEVVENQQAIVRDLVWVHPNARIVVQSILPHSGSGASWEGRDRLLNIPNDRIRDINRQLAAIASAEGVEFLDLYPLFADSQGNLRLELTTDGLHLNEQGYLVWRTALMVFDPI</sequence>
<dbReference type="OrthoDB" id="2513075at2"/>
<evidence type="ECO:0000313" key="5">
    <source>
        <dbReference type="Proteomes" id="UP000010367"/>
    </source>
</evidence>
<dbReference type="Proteomes" id="UP000010367">
    <property type="component" value="Chromosome"/>
</dbReference>
<organism evidence="4 5">
    <name type="scientific">Oscillatoria acuminata PCC 6304</name>
    <dbReference type="NCBI Taxonomy" id="56110"/>
    <lineage>
        <taxon>Bacteria</taxon>
        <taxon>Bacillati</taxon>
        <taxon>Cyanobacteriota</taxon>
        <taxon>Cyanophyceae</taxon>
        <taxon>Oscillatoriophycideae</taxon>
        <taxon>Oscillatoriales</taxon>
        <taxon>Oscillatoriaceae</taxon>
        <taxon>Oscillatoria</taxon>
    </lineage>
</organism>
<feature type="region of interest" description="Disordered" evidence="1">
    <location>
        <begin position="49"/>
        <end position="69"/>
    </location>
</feature>
<dbReference type="PANTHER" id="PTHR30383">
    <property type="entry name" value="THIOESTERASE 1/PROTEASE 1/LYSOPHOSPHOLIPASE L1"/>
    <property type="match status" value="1"/>
</dbReference>
<dbReference type="InParanoid" id="K9TQQ4"/>
<dbReference type="PATRIC" id="fig|56110.3.peg.5847"/>
<dbReference type="KEGG" id="oac:Oscil6304_4804"/>
<dbReference type="GO" id="GO:0004622">
    <property type="term" value="F:phosphatidylcholine lysophospholipase activity"/>
    <property type="evidence" value="ECO:0007669"/>
    <property type="project" value="TreeGrafter"/>
</dbReference>
<keyword evidence="2" id="KW-1133">Transmembrane helix</keyword>
<dbReference type="HOGENOM" id="CLU_051989_6_0_3"/>
<protein>
    <submittedName>
        <fullName evidence="4">Lysophospholipase L1-like esterase</fullName>
    </submittedName>
</protein>